<dbReference type="RefSeq" id="XP_033381944.1">
    <property type="nucleotide sequence ID" value="XM_033522278.1"/>
</dbReference>
<gene>
    <name evidence="1" type="ORF">BU24DRAFT_241099</name>
</gene>
<dbReference type="GeneID" id="54279675"/>
<name>A0A6A5XK26_9PLEO</name>
<dbReference type="EMBL" id="ML978071">
    <property type="protein sequence ID" value="KAF2013605.1"/>
    <property type="molecule type" value="Genomic_DNA"/>
</dbReference>
<evidence type="ECO:0000313" key="1">
    <source>
        <dbReference type="EMBL" id="KAF2013605.1"/>
    </source>
</evidence>
<reference evidence="1" key="1">
    <citation type="journal article" date="2020" name="Stud. Mycol.">
        <title>101 Dothideomycetes genomes: a test case for predicting lifestyles and emergence of pathogens.</title>
        <authorList>
            <person name="Haridas S."/>
            <person name="Albert R."/>
            <person name="Binder M."/>
            <person name="Bloem J."/>
            <person name="Labutti K."/>
            <person name="Salamov A."/>
            <person name="Andreopoulos B."/>
            <person name="Baker S."/>
            <person name="Barry K."/>
            <person name="Bills G."/>
            <person name="Bluhm B."/>
            <person name="Cannon C."/>
            <person name="Castanera R."/>
            <person name="Culley D."/>
            <person name="Daum C."/>
            <person name="Ezra D."/>
            <person name="Gonzalez J."/>
            <person name="Henrissat B."/>
            <person name="Kuo A."/>
            <person name="Liang C."/>
            <person name="Lipzen A."/>
            <person name="Lutzoni F."/>
            <person name="Magnuson J."/>
            <person name="Mondo S."/>
            <person name="Nolan M."/>
            <person name="Ohm R."/>
            <person name="Pangilinan J."/>
            <person name="Park H.-J."/>
            <person name="Ramirez L."/>
            <person name="Alfaro M."/>
            <person name="Sun H."/>
            <person name="Tritt A."/>
            <person name="Yoshinaga Y."/>
            <person name="Zwiers L.-H."/>
            <person name="Turgeon B."/>
            <person name="Goodwin S."/>
            <person name="Spatafora J."/>
            <person name="Crous P."/>
            <person name="Grigoriev I."/>
        </authorList>
    </citation>
    <scope>NUCLEOTIDE SEQUENCE</scope>
    <source>
        <strain evidence="1">CBS 175.79</strain>
    </source>
</reference>
<organism evidence="1 2">
    <name type="scientific">Aaosphaeria arxii CBS 175.79</name>
    <dbReference type="NCBI Taxonomy" id="1450172"/>
    <lineage>
        <taxon>Eukaryota</taxon>
        <taxon>Fungi</taxon>
        <taxon>Dikarya</taxon>
        <taxon>Ascomycota</taxon>
        <taxon>Pezizomycotina</taxon>
        <taxon>Dothideomycetes</taxon>
        <taxon>Pleosporomycetidae</taxon>
        <taxon>Pleosporales</taxon>
        <taxon>Pleosporales incertae sedis</taxon>
        <taxon>Aaosphaeria</taxon>
    </lineage>
</organism>
<keyword evidence="2" id="KW-1185">Reference proteome</keyword>
<dbReference type="AlphaFoldDB" id="A0A6A5XK26"/>
<proteinExistence type="predicted"/>
<accession>A0A6A5XK26</accession>
<protein>
    <submittedName>
        <fullName evidence="1">Uncharacterized protein</fullName>
    </submittedName>
</protein>
<evidence type="ECO:0000313" key="2">
    <source>
        <dbReference type="Proteomes" id="UP000799778"/>
    </source>
</evidence>
<dbReference type="Proteomes" id="UP000799778">
    <property type="component" value="Unassembled WGS sequence"/>
</dbReference>
<sequence>MVHACQRAGDSKEHQMEYPTVPWKLSGLCFKDTKFRKTNTFETEPNMEHGSSRVFVSMIQNFENRHFRNRTWHRAWKLSGLCFNDTEFRKQTLSKQDLAMFPLLPTANDAGQACMVEPDWSSNIQDKPVIATMSLSAPIMGSNPIVCDCLGAGANVELSSACYGYDLSVAEFSHMRNTTIGFLLQKFTGTTSMKTLDLRLEKMSYSAAPTNVSLCVHNMPNEPKKNAPANKFQISCLGLITNFLFLLHSFV</sequence>